<reference evidence="2" key="1">
    <citation type="submission" date="2022-02" db="EMBL/GenBank/DDBJ databases">
        <authorList>
            <person name="Giguere J D."/>
        </authorList>
    </citation>
    <scope>NUCLEOTIDE SEQUENCE</scope>
    <source>
        <strain evidence="2">CCAP 1055/1</strain>
    </source>
</reference>
<proteinExistence type="predicted"/>
<dbReference type="Proteomes" id="UP000836788">
    <property type="component" value="Chromosome 20"/>
</dbReference>
<evidence type="ECO:0000313" key="2">
    <source>
        <dbReference type="EMBL" id="CAG9285689.1"/>
    </source>
</evidence>
<evidence type="ECO:0000256" key="1">
    <source>
        <dbReference type="SAM" id="Coils"/>
    </source>
</evidence>
<feature type="coiled-coil region" evidence="1">
    <location>
        <begin position="101"/>
        <end position="142"/>
    </location>
</feature>
<accession>A0A8J9X878</accession>
<dbReference type="SUPFAM" id="SSF58100">
    <property type="entry name" value="Bacterial hemolysins"/>
    <property type="match status" value="1"/>
</dbReference>
<dbReference type="EMBL" id="OU594961">
    <property type="protein sequence ID" value="CAG9285689.1"/>
    <property type="molecule type" value="Genomic_DNA"/>
</dbReference>
<organism evidence="2">
    <name type="scientific">Phaeodactylum tricornutum</name>
    <name type="common">Diatom</name>
    <dbReference type="NCBI Taxonomy" id="2850"/>
    <lineage>
        <taxon>Eukaryota</taxon>
        <taxon>Sar</taxon>
        <taxon>Stramenopiles</taxon>
        <taxon>Ochrophyta</taxon>
        <taxon>Bacillariophyta</taxon>
        <taxon>Bacillariophyceae</taxon>
        <taxon>Bacillariophycidae</taxon>
        <taxon>Naviculales</taxon>
        <taxon>Phaeodactylaceae</taxon>
        <taxon>Phaeodactylum</taxon>
    </lineage>
</organism>
<dbReference type="Gene3D" id="1.20.5.190">
    <property type="match status" value="1"/>
</dbReference>
<gene>
    <name evidence="2" type="ORF">PTTT1_LOCUS29884</name>
</gene>
<keyword evidence="1" id="KW-0175">Coiled coil</keyword>
<dbReference type="AlphaFoldDB" id="A0A8J9X878"/>
<sequence length="244" mass="27047">MSNNELDDAENRPPVYANAAFNGRLPTITGRTVEDVGRSSRRVSAATVNLGISTDTCTAVEVGREVIFHHRLVQQVAGSDVAPAWFLPALQTALAPIQNNLTQLKDGMTQLKEDVTQLKEDVTQLKEDVTQLKDRVDQVGKETLGIKNDAIRRDNQQRRTFCRTVVFPVVIEAGGLVGIGETPSVLHFGIAEDTFRSVKSLMQLNGSDLDQIYNVYREEPLAHRVGRSTMSRREAVIRLIFGTF</sequence>
<name>A0A8J9X878_PHATR</name>
<protein>
    <submittedName>
        <fullName evidence="2">Uncharacterized protein</fullName>
    </submittedName>
</protein>